<keyword evidence="5" id="KW-0031">Aminopeptidase</keyword>
<dbReference type="Proteomes" id="UP000198504">
    <property type="component" value="Unassembled WGS sequence"/>
</dbReference>
<dbReference type="EMBL" id="FOFA01000003">
    <property type="protein sequence ID" value="SEQ34089.1"/>
    <property type="molecule type" value="Genomic_DNA"/>
</dbReference>
<dbReference type="AlphaFoldDB" id="A0A1H9F885"/>
<reference evidence="6" key="1">
    <citation type="submission" date="2016-10" db="EMBL/GenBank/DDBJ databases">
        <authorList>
            <person name="Varghese N."/>
            <person name="Submissions S."/>
        </authorList>
    </citation>
    <scope>NUCLEOTIDE SEQUENCE [LARGE SCALE GENOMIC DNA]</scope>
    <source>
        <strain evidence="6">CGMCC 4.6856</strain>
    </source>
</reference>
<dbReference type="STRING" id="1036181.SAMN05421756_103183"/>
<feature type="region of interest" description="Disordered" evidence="3">
    <location>
        <begin position="210"/>
        <end position="238"/>
    </location>
</feature>
<evidence type="ECO:0000256" key="2">
    <source>
        <dbReference type="ARBA" id="ARBA00022825"/>
    </source>
</evidence>
<dbReference type="SUPFAM" id="SSF82171">
    <property type="entry name" value="DPP6 N-terminal domain-like"/>
    <property type="match status" value="1"/>
</dbReference>
<dbReference type="Pfam" id="PF00326">
    <property type="entry name" value="Peptidase_S9"/>
    <property type="match status" value="1"/>
</dbReference>
<evidence type="ECO:0000313" key="6">
    <source>
        <dbReference type="Proteomes" id="UP000198504"/>
    </source>
</evidence>
<evidence type="ECO:0000256" key="3">
    <source>
        <dbReference type="SAM" id="MobiDB-lite"/>
    </source>
</evidence>
<dbReference type="InterPro" id="IPR011042">
    <property type="entry name" value="6-blade_b-propeller_TolB-like"/>
</dbReference>
<accession>A0A1H9F885</accession>
<feature type="compositionally biased region" description="Pro residues" evidence="3">
    <location>
        <begin position="225"/>
        <end position="238"/>
    </location>
</feature>
<keyword evidence="1" id="KW-0378">Hydrolase</keyword>
<dbReference type="Gene3D" id="3.40.50.1820">
    <property type="entry name" value="alpha/beta hydrolase"/>
    <property type="match status" value="1"/>
</dbReference>
<name>A0A1H9F885_9ACTN</name>
<dbReference type="OrthoDB" id="9765647at2"/>
<proteinExistence type="predicted"/>
<dbReference type="Gene3D" id="2.120.10.30">
    <property type="entry name" value="TolB, C-terminal domain"/>
    <property type="match status" value="1"/>
</dbReference>
<dbReference type="InterPro" id="IPR001375">
    <property type="entry name" value="Peptidase_S9_cat"/>
</dbReference>
<dbReference type="InterPro" id="IPR011659">
    <property type="entry name" value="WD40"/>
</dbReference>
<dbReference type="GO" id="GO:0004177">
    <property type="term" value="F:aminopeptidase activity"/>
    <property type="evidence" value="ECO:0007669"/>
    <property type="project" value="UniProtKB-KW"/>
</dbReference>
<keyword evidence="6" id="KW-1185">Reference proteome</keyword>
<dbReference type="PRINTS" id="PR00862">
    <property type="entry name" value="PROLIGOPTASE"/>
</dbReference>
<dbReference type="GO" id="GO:0004252">
    <property type="term" value="F:serine-type endopeptidase activity"/>
    <property type="evidence" value="ECO:0007669"/>
    <property type="project" value="InterPro"/>
</dbReference>
<dbReference type="RefSeq" id="WP_091178874.1">
    <property type="nucleotide sequence ID" value="NZ_FOFA01000003.1"/>
</dbReference>
<dbReference type="InterPro" id="IPR002470">
    <property type="entry name" value="Peptidase_S9A"/>
</dbReference>
<evidence type="ECO:0000256" key="1">
    <source>
        <dbReference type="ARBA" id="ARBA00022801"/>
    </source>
</evidence>
<dbReference type="PANTHER" id="PTHR42776:SF27">
    <property type="entry name" value="DIPEPTIDYL PEPTIDASE FAMILY MEMBER 6"/>
    <property type="match status" value="1"/>
</dbReference>
<dbReference type="PANTHER" id="PTHR42776">
    <property type="entry name" value="SERINE PEPTIDASE S9 FAMILY MEMBER"/>
    <property type="match status" value="1"/>
</dbReference>
<dbReference type="Pfam" id="PF07676">
    <property type="entry name" value="PD40"/>
    <property type="match status" value="1"/>
</dbReference>
<dbReference type="InterPro" id="IPR029058">
    <property type="entry name" value="AB_hydrolase_fold"/>
</dbReference>
<dbReference type="GO" id="GO:0006508">
    <property type="term" value="P:proteolysis"/>
    <property type="evidence" value="ECO:0007669"/>
    <property type="project" value="InterPro"/>
</dbReference>
<keyword evidence="2" id="KW-0720">Serine protease</keyword>
<gene>
    <name evidence="5" type="ORF">SAMN05421756_103183</name>
</gene>
<protein>
    <submittedName>
        <fullName evidence="5">Dipeptidyl aminopeptidase/acylaminoacyl peptidase</fullName>
    </submittedName>
</protein>
<feature type="domain" description="Peptidase S9 prolyl oligopeptidase catalytic" evidence="4">
    <location>
        <begin position="424"/>
        <end position="631"/>
    </location>
</feature>
<organism evidence="5 6">
    <name type="scientific">Microlunatus flavus</name>
    <dbReference type="NCBI Taxonomy" id="1036181"/>
    <lineage>
        <taxon>Bacteria</taxon>
        <taxon>Bacillati</taxon>
        <taxon>Actinomycetota</taxon>
        <taxon>Actinomycetes</taxon>
        <taxon>Propionibacteriales</taxon>
        <taxon>Propionibacteriaceae</taxon>
        <taxon>Microlunatus</taxon>
    </lineage>
</organism>
<dbReference type="SUPFAM" id="SSF53474">
    <property type="entry name" value="alpha/beta-Hydrolases"/>
    <property type="match status" value="1"/>
</dbReference>
<evidence type="ECO:0000313" key="5">
    <source>
        <dbReference type="EMBL" id="SEQ34089.1"/>
    </source>
</evidence>
<sequence>MRTEDRALADAVRLGEELVDAWGSWAPTLSPDCTRIAFVSDRTGSPRLFVQNLPDSGGDGAGGAALPEAREVALGDDPVVEVEWSADGGWLACAVATGGGVRTQVWVVRPDGSDARRVAGSTTVHAELGPWTRSGHRLSVSVPGETAGEPTRAYLVDPASGEMYALATGELISVLDLSVDEDHVVLRDGQRGRQFCVVVDRVADADHPLLPYPATGSTDRAFVRPAPPGDPDPPGRPAGPPLIAYLATDAGLPRRQLVAIPLGPAGWRGQSGVLAPRPDAELEGLDADDAGRTLLCVWNVAGGRSELELVDAWTGKGEVVDGLPGAVVSGALLSRDGSTALVAVEGPERPRELWRLDVASRTWTLATARPAAPAARLVSPTLEFLHGRDGLPLTGWLYRPPGWTGPGPAVLSLHGGPEAQERPTFNPQHQAMAAAGIAVFAPNVRGSSGFGRAFVHADDVHGRRDAFDDVLACEDFLVRLGVAEPGRVAVTGRSYGGYLTLAMLAFHPGVFAGGVDICGMSDLHTFYRDTEPWIAAAAVTKYGDPARDWTLLRALSPMQRVENIDVPVLVVHGELDTNVPYGEATQVVDALRTLGRRVELLTLHGEGHEYRRASSRRRLLGAMLLFLDDVLDP</sequence>
<evidence type="ECO:0000259" key="4">
    <source>
        <dbReference type="Pfam" id="PF00326"/>
    </source>
</evidence>
<keyword evidence="5" id="KW-0645">Protease</keyword>